<keyword evidence="3" id="KW-1185">Reference proteome</keyword>
<evidence type="ECO:0000256" key="1">
    <source>
        <dbReference type="SAM" id="MobiDB-lite"/>
    </source>
</evidence>
<dbReference type="Proteomes" id="UP000008744">
    <property type="component" value="Unassembled WGS sequence"/>
</dbReference>
<proteinExistence type="predicted"/>
<dbReference type="HOGENOM" id="CLU_2111391_0_0_1"/>
<organism evidence="3">
    <name type="scientific">Drosophila persimilis</name>
    <name type="common">Fruit fly</name>
    <dbReference type="NCBI Taxonomy" id="7234"/>
    <lineage>
        <taxon>Eukaryota</taxon>
        <taxon>Metazoa</taxon>
        <taxon>Ecdysozoa</taxon>
        <taxon>Arthropoda</taxon>
        <taxon>Hexapoda</taxon>
        <taxon>Insecta</taxon>
        <taxon>Pterygota</taxon>
        <taxon>Neoptera</taxon>
        <taxon>Endopterygota</taxon>
        <taxon>Diptera</taxon>
        <taxon>Brachycera</taxon>
        <taxon>Muscomorpha</taxon>
        <taxon>Ephydroidea</taxon>
        <taxon>Drosophilidae</taxon>
        <taxon>Drosophila</taxon>
        <taxon>Sophophora</taxon>
    </lineage>
</organism>
<sequence>MLVNGEMFAPPWSSEAPGPQVAASYGRELQIEVERTADSDSKIHLSSLRTFMTDRTHKSGFLSPDIVEEKLQLEQVRRVEQPFPPPTTSLHPRSTDDSLDLLVDLLILCLVLRCD</sequence>
<gene>
    <name evidence="2" type="primary">Dper\GL15943</name>
    <name evidence="2" type="ORF">Dper_GL15943</name>
</gene>
<protein>
    <submittedName>
        <fullName evidence="2">GL15943</fullName>
    </submittedName>
</protein>
<feature type="region of interest" description="Disordered" evidence="1">
    <location>
        <begin position="1"/>
        <end position="20"/>
    </location>
</feature>
<evidence type="ECO:0000313" key="3">
    <source>
        <dbReference type="Proteomes" id="UP000008744"/>
    </source>
</evidence>
<dbReference type="EMBL" id="CH479201">
    <property type="protein sequence ID" value="EDW30008.1"/>
    <property type="molecule type" value="Genomic_DNA"/>
</dbReference>
<accession>B4H0U3</accession>
<name>B4H0U3_DROPE</name>
<evidence type="ECO:0000313" key="2">
    <source>
        <dbReference type="EMBL" id="EDW30008.1"/>
    </source>
</evidence>
<dbReference type="AlphaFoldDB" id="B4H0U3"/>
<reference evidence="2 3" key="1">
    <citation type="journal article" date="2007" name="Nature">
        <title>Evolution of genes and genomes on the Drosophila phylogeny.</title>
        <authorList>
            <consortium name="Drosophila 12 Genomes Consortium"/>
            <person name="Clark A.G."/>
            <person name="Eisen M.B."/>
            <person name="Smith D.R."/>
            <person name="Bergman C.M."/>
            <person name="Oliver B."/>
            <person name="Markow T.A."/>
            <person name="Kaufman T.C."/>
            <person name="Kellis M."/>
            <person name="Gelbart W."/>
            <person name="Iyer V.N."/>
            <person name="Pollard D.A."/>
            <person name="Sackton T.B."/>
            <person name="Larracuente A.M."/>
            <person name="Singh N.D."/>
            <person name="Abad J.P."/>
            <person name="Abt D.N."/>
            <person name="Adryan B."/>
            <person name="Aguade M."/>
            <person name="Akashi H."/>
            <person name="Anderson W.W."/>
            <person name="Aquadro C.F."/>
            <person name="Ardell D.H."/>
            <person name="Arguello R."/>
            <person name="Artieri C.G."/>
            <person name="Barbash D.A."/>
            <person name="Barker D."/>
            <person name="Barsanti P."/>
            <person name="Batterham P."/>
            <person name="Batzoglou S."/>
            <person name="Begun D."/>
            <person name="Bhutkar A."/>
            <person name="Blanco E."/>
            <person name="Bosak S.A."/>
            <person name="Bradley R.K."/>
            <person name="Brand A.D."/>
            <person name="Brent M.R."/>
            <person name="Brooks A.N."/>
            <person name="Brown R.H."/>
            <person name="Butlin R.K."/>
            <person name="Caggese C."/>
            <person name="Calvi B.R."/>
            <person name="Bernardo de Carvalho A."/>
            <person name="Caspi A."/>
            <person name="Castrezana S."/>
            <person name="Celniker S.E."/>
            <person name="Chang J.L."/>
            <person name="Chapple C."/>
            <person name="Chatterji S."/>
            <person name="Chinwalla A."/>
            <person name="Civetta A."/>
            <person name="Clifton S.W."/>
            <person name="Comeron J.M."/>
            <person name="Costello J.C."/>
            <person name="Coyne J.A."/>
            <person name="Daub J."/>
            <person name="David R.G."/>
            <person name="Delcher A.L."/>
            <person name="Delehaunty K."/>
            <person name="Do C.B."/>
            <person name="Ebling H."/>
            <person name="Edwards K."/>
            <person name="Eickbush T."/>
            <person name="Evans J.D."/>
            <person name="Filipski A."/>
            <person name="Findeiss S."/>
            <person name="Freyhult E."/>
            <person name="Fulton L."/>
            <person name="Fulton R."/>
            <person name="Garcia A.C."/>
            <person name="Gardiner A."/>
            <person name="Garfield D.A."/>
            <person name="Garvin B.E."/>
            <person name="Gibson G."/>
            <person name="Gilbert D."/>
            <person name="Gnerre S."/>
            <person name="Godfrey J."/>
            <person name="Good R."/>
            <person name="Gotea V."/>
            <person name="Gravely B."/>
            <person name="Greenberg A.J."/>
            <person name="Griffiths-Jones S."/>
            <person name="Gross S."/>
            <person name="Guigo R."/>
            <person name="Gustafson E.A."/>
            <person name="Haerty W."/>
            <person name="Hahn M.W."/>
            <person name="Halligan D.L."/>
            <person name="Halpern A.L."/>
            <person name="Halter G.M."/>
            <person name="Han M.V."/>
            <person name="Heger A."/>
            <person name="Hillier L."/>
            <person name="Hinrichs A.S."/>
            <person name="Holmes I."/>
            <person name="Hoskins R.A."/>
            <person name="Hubisz M.J."/>
            <person name="Hultmark D."/>
            <person name="Huntley M.A."/>
            <person name="Jaffe D.B."/>
            <person name="Jagadeeshan S."/>
            <person name="Jeck W.R."/>
            <person name="Johnson J."/>
            <person name="Jones C.D."/>
            <person name="Jordan W.C."/>
            <person name="Karpen G.H."/>
            <person name="Kataoka E."/>
            <person name="Keightley P.D."/>
            <person name="Kheradpour P."/>
            <person name="Kirkness E.F."/>
            <person name="Koerich L.B."/>
            <person name="Kristiansen K."/>
            <person name="Kudrna D."/>
            <person name="Kulathinal R.J."/>
            <person name="Kumar S."/>
            <person name="Kwok R."/>
            <person name="Lander E."/>
            <person name="Langley C.H."/>
            <person name="Lapoint R."/>
            <person name="Lazzaro B.P."/>
            <person name="Lee S.J."/>
            <person name="Levesque L."/>
            <person name="Li R."/>
            <person name="Lin C.F."/>
            <person name="Lin M.F."/>
            <person name="Lindblad-Toh K."/>
            <person name="Llopart A."/>
            <person name="Long M."/>
            <person name="Low L."/>
            <person name="Lozovsky E."/>
            <person name="Lu J."/>
            <person name="Luo M."/>
            <person name="Machado C.A."/>
            <person name="Makalowski W."/>
            <person name="Marzo M."/>
            <person name="Matsuda M."/>
            <person name="Matzkin L."/>
            <person name="McAllister B."/>
            <person name="McBride C.S."/>
            <person name="McKernan B."/>
            <person name="McKernan K."/>
            <person name="Mendez-Lago M."/>
            <person name="Minx P."/>
            <person name="Mollenhauer M.U."/>
            <person name="Montooth K."/>
            <person name="Mount S.M."/>
            <person name="Mu X."/>
            <person name="Myers E."/>
            <person name="Negre B."/>
            <person name="Newfeld S."/>
            <person name="Nielsen R."/>
            <person name="Noor M.A."/>
            <person name="O'Grady P."/>
            <person name="Pachter L."/>
            <person name="Papaceit M."/>
            <person name="Parisi M.J."/>
            <person name="Parisi M."/>
            <person name="Parts L."/>
            <person name="Pedersen J.S."/>
            <person name="Pesole G."/>
            <person name="Phillippy A.M."/>
            <person name="Ponting C.P."/>
            <person name="Pop M."/>
            <person name="Porcelli D."/>
            <person name="Powell J.R."/>
            <person name="Prohaska S."/>
            <person name="Pruitt K."/>
            <person name="Puig M."/>
            <person name="Quesneville H."/>
            <person name="Ram K.R."/>
            <person name="Rand D."/>
            <person name="Rasmussen M.D."/>
            <person name="Reed L.K."/>
            <person name="Reenan R."/>
            <person name="Reily A."/>
            <person name="Remington K.A."/>
            <person name="Rieger T.T."/>
            <person name="Ritchie M.G."/>
            <person name="Robin C."/>
            <person name="Rogers Y.H."/>
            <person name="Rohde C."/>
            <person name="Rozas J."/>
            <person name="Rubenfield M.J."/>
            <person name="Ruiz A."/>
            <person name="Russo S."/>
            <person name="Salzberg S.L."/>
            <person name="Sanchez-Gracia A."/>
            <person name="Saranga D.J."/>
            <person name="Sato H."/>
            <person name="Schaeffer S.W."/>
            <person name="Schatz M.C."/>
            <person name="Schlenke T."/>
            <person name="Schwartz R."/>
            <person name="Segarra C."/>
            <person name="Singh R.S."/>
            <person name="Sirot L."/>
            <person name="Sirota M."/>
            <person name="Sisneros N.B."/>
            <person name="Smith C.D."/>
            <person name="Smith T.F."/>
            <person name="Spieth J."/>
            <person name="Stage D.E."/>
            <person name="Stark A."/>
            <person name="Stephan W."/>
            <person name="Strausberg R.L."/>
            <person name="Strempel S."/>
            <person name="Sturgill D."/>
            <person name="Sutton G."/>
            <person name="Sutton G.G."/>
            <person name="Tao W."/>
            <person name="Teichmann S."/>
            <person name="Tobari Y.N."/>
            <person name="Tomimura Y."/>
            <person name="Tsolas J.M."/>
            <person name="Valente V.L."/>
            <person name="Venter E."/>
            <person name="Venter J.C."/>
            <person name="Vicario S."/>
            <person name="Vieira F.G."/>
            <person name="Vilella A.J."/>
            <person name="Villasante A."/>
            <person name="Walenz B."/>
            <person name="Wang J."/>
            <person name="Wasserman M."/>
            <person name="Watts T."/>
            <person name="Wilson D."/>
            <person name="Wilson R.K."/>
            <person name="Wing R.A."/>
            <person name="Wolfner M.F."/>
            <person name="Wong A."/>
            <person name="Wong G.K."/>
            <person name="Wu C.I."/>
            <person name="Wu G."/>
            <person name="Yamamoto D."/>
            <person name="Yang H.P."/>
            <person name="Yang S.P."/>
            <person name="Yorke J.A."/>
            <person name="Yoshida K."/>
            <person name="Zdobnov E."/>
            <person name="Zhang P."/>
            <person name="Zhang Y."/>
            <person name="Zimin A.V."/>
            <person name="Baldwin J."/>
            <person name="Abdouelleil A."/>
            <person name="Abdulkadir J."/>
            <person name="Abebe A."/>
            <person name="Abera B."/>
            <person name="Abreu J."/>
            <person name="Acer S.C."/>
            <person name="Aftuck L."/>
            <person name="Alexander A."/>
            <person name="An P."/>
            <person name="Anderson E."/>
            <person name="Anderson S."/>
            <person name="Arachi H."/>
            <person name="Azer M."/>
            <person name="Bachantsang P."/>
            <person name="Barry A."/>
            <person name="Bayul T."/>
            <person name="Berlin A."/>
            <person name="Bessette D."/>
            <person name="Bloom T."/>
            <person name="Blye J."/>
            <person name="Boguslavskiy L."/>
            <person name="Bonnet C."/>
            <person name="Boukhgalter B."/>
            <person name="Bourzgui I."/>
            <person name="Brown A."/>
            <person name="Cahill P."/>
            <person name="Channer S."/>
            <person name="Cheshatsang Y."/>
            <person name="Chuda L."/>
            <person name="Citroen M."/>
            <person name="Collymore A."/>
            <person name="Cooke P."/>
            <person name="Costello M."/>
            <person name="D'Aco K."/>
            <person name="Daza R."/>
            <person name="De Haan G."/>
            <person name="DeGray S."/>
            <person name="DeMaso C."/>
            <person name="Dhargay N."/>
            <person name="Dooley K."/>
            <person name="Dooley E."/>
            <person name="Doricent M."/>
            <person name="Dorje P."/>
            <person name="Dorjee K."/>
            <person name="Dupes A."/>
            <person name="Elong R."/>
            <person name="Falk J."/>
            <person name="Farina A."/>
            <person name="Faro S."/>
            <person name="Ferguson D."/>
            <person name="Fisher S."/>
            <person name="Foley C.D."/>
            <person name="Franke A."/>
            <person name="Friedrich D."/>
            <person name="Gadbois L."/>
            <person name="Gearin G."/>
            <person name="Gearin C.R."/>
            <person name="Giannoukos G."/>
            <person name="Goode T."/>
            <person name="Graham J."/>
            <person name="Grandbois E."/>
            <person name="Grewal S."/>
            <person name="Gyaltsen K."/>
            <person name="Hafez N."/>
            <person name="Hagos B."/>
            <person name="Hall J."/>
            <person name="Henson C."/>
            <person name="Hollinger A."/>
            <person name="Honan T."/>
            <person name="Huard M.D."/>
            <person name="Hughes L."/>
            <person name="Hurhula B."/>
            <person name="Husby M.E."/>
            <person name="Kamat A."/>
            <person name="Kanga B."/>
            <person name="Kashin S."/>
            <person name="Khazanovich D."/>
            <person name="Kisner P."/>
            <person name="Lance K."/>
            <person name="Lara M."/>
            <person name="Lee W."/>
            <person name="Lennon N."/>
            <person name="Letendre F."/>
            <person name="LeVine R."/>
            <person name="Lipovsky A."/>
            <person name="Liu X."/>
            <person name="Liu J."/>
            <person name="Liu S."/>
            <person name="Lokyitsang T."/>
            <person name="Lokyitsang Y."/>
            <person name="Lubonja R."/>
            <person name="Lui A."/>
            <person name="MacDonald P."/>
            <person name="Magnisalis V."/>
            <person name="Maru K."/>
            <person name="Matthews C."/>
            <person name="McCusker W."/>
            <person name="McDonough S."/>
            <person name="Mehta T."/>
            <person name="Meldrim J."/>
            <person name="Meneus L."/>
            <person name="Mihai O."/>
            <person name="Mihalev A."/>
            <person name="Mihova T."/>
            <person name="Mittelman R."/>
            <person name="Mlenga V."/>
            <person name="Montmayeur A."/>
            <person name="Mulrain L."/>
            <person name="Navidi A."/>
            <person name="Naylor J."/>
            <person name="Negash T."/>
            <person name="Nguyen T."/>
            <person name="Nguyen N."/>
            <person name="Nicol R."/>
            <person name="Norbu C."/>
            <person name="Norbu N."/>
            <person name="Novod N."/>
            <person name="O'Neill B."/>
            <person name="Osman S."/>
            <person name="Markiewicz E."/>
            <person name="Oyono O.L."/>
            <person name="Patti C."/>
            <person name="Phunkhang P."/>
            <person name="Pierre F."/>
            <person name="Priest M."/>
            <person name="Raghuraman S."/>
            <person name="Rege F."/>
            <person name="Reyes R."/>
            <person name="Rise C."/>
            <person name="Rogov P."/>
            <person name="Ross K."/>
            <person name="Ryan E."/>
            <person name="Settipalli S."/>
            <person name="Shea T."/>
            <person name="Sherpa N."/>
            <person name="Shi L."/>
            <person name="Shih D."/>
            <person name="Sparrow T."/>
            <person name="Spaulding J."/>
            <person name="Stalker J."/>
            <person name="Stange-Thomann N."/>
            <person name="Stavropoulos S."/>
            <person name="Stone C."/>
            <person name="Strader C."/>
            <person name="Tesfaye S."/>
            <person name="Thomson T."/>
            <person name="Thoulutsang Y."/>
            <person name="Thoulutsang D."/>
            <person name="Topham K."/>
            <person name="Topping I."/>
            <person name="Tsamla T."/>
            <person name="Vassiliev H."/>
            <person name="Vo A."/>
            <person name="Wangchuk T."/>
            <person name="Wangdi T."/>
            <person name="Weiand M."/>
            <person name="Wilkinson J."/>
            <person name="Wilson A."/>
            <person name="Yadav S."/>
            <person name="Young G."/>
            <person name="Yu Q."/>
            <person name="Zembek L."/>
            <person name="Zhong D."/>
            <person name="Zimmer A."/>
            <person name="Zwirko Z."/>
            <person name="Jaffe D.B."/>
            <person name="Alvarez P."/>
            <person name="Brockman W."/>
            <person name="Butler J."/>
            <person name="Chin C."/>
            <person name="Gnerre S."/>
            <person name="Grabherr M."/>
            <person name="Kleber M."/>
            <person name="Mauceli E."/>
            <person name="MacCallum I."/>
        </authorList>
    </citation>
    <scope>NUCLEOTIDE SEQUENCE [LARGE SCALE GENOMIC DNA]</scope>
    <source>
        <strain evidence="3">MSH-3 / Tucson 14011-0111.49</strain>
    </source>
</reference>